<keyword evidence="1" id="KW-0520">NAD</keyword>
<dbReference type="Proteomes" id="UP000094526">
    <property type="component" value="Mitochondrion MT"/>
</dbReference>
<dbReference type="InterPro" id="IPR042106">
    <property type="entry name" value="Nuo/plastoQ_OxRdtase_6_NuoJ"/>
</dbReference>
<dbReference type="Gene3D" id="1.20.120.1200">
    <property type="entry name" value="NADH-ubiquinone/plastoquinone oxidoreductase chain 6, subunit NuoJ"/>
    <property type="match status" value="1"/>
</dbReference>
<dbReference type="GO" id="GO:0031966">
    <property type="term" value="C:mitochondrial membrane"/>
    <property type="evidence" value="ECO:0007669"/>
    <property type="project" value="UniProtKB-SubCell"/>
</dbReference>
<keyword evidence="1" id="KW-0812">Transmembrane</keyword>
<dbReference type="OrthoDB" id="10050457at2759"/>
<sequence length="187" mass="21318">MYFISNEFYGFFVIFLDVIIVLCIFSGIFIIVSKNPIISVLHLIALFSFISCYLIFLGINFIGLSYLLVYVGAVSILFLFILMLINIRVSELISNTKNNIPLAILVILALFIPYNNLSPYTKTNLNYDTNIFFVSSYNWDNIIVDILDITSIGNVMYTNYSIWLIITSIILLLAMVGSIVITIKQKY</sequence>
<dbReference type="VEuPathDB" id="FungiDB:CLCR_11476"/>
<keyword evidence="1 2" id="KW-0496">Mitochondrion</keyword>
<name>A0A1C1C666_9EURO</name>
<geneLocation type="mitochondrion" evidence="2"/>
<dbReference type="PANTHER" id="PTHR33269">
    <property type="entry name" value="NADH-UBIQUINONE OXIDOREDUCTASE CHAIN 6"/>
    <property type="match status" value="1"/>
</dbReference>
<feature type="transmembrane region" description="Helical" evidence="1">
    <location>
        <begin position="12"/>
        <end position="33"/>
    </location>
</feature>
<dbReference type="GO" id="GO:0008137">
    <property type="term" value="F:NADH dehydrogenase (ubiquinone) activity"/>
    <property type="evidence" value="ECO:0007669"/>
    <property type="project" value="UniProtKB-UniRule"/>
</dbReference>
<keyword evidence="3" id="KW-1185">Reference proteome</keyword>
<evidence type="ECO:0000313" key="3">
    <source>
        <dbReference type="Proteomes" id="UP000094526"/>
    </source>
</evidence>
<evidence type="ECO:0000313" key="2">
    <source>
        <dbReference type="EMBL" id="OCT43969.1"/>
    </source>
</evidence>
<protein>
    <recommendedName>
        <fullName evidence="1">NADH-ubiquinone oxidoreductase chain 6</fullName>
        <ecNumber evidence="1">7.1.1.2</ecNumber>
    </recommendedName>
</protein>
<keyword evidence="1" id="KW-0830">Ubiquinone</keyword>
<accession>A0A1C1C666</accession>
<dbReference type="STRING" id="86049.A0A1C1C666"/>
<dbReference type="PANTHER" id="PTHR33269:SF17">
    <property type="entry name" value="NADH-UBIQUINONE OXIDOREDUCTASE CHAIN 6"/>
    <property type="match status" value="1"/>
</dbReference>
<evidence type="ECO:0000256" key="1">
    <source>
        <dbReference type="RuleBase" id="RU004430"/>
    </source>
</evidence>
<dbReference type="InterPro" id="IPR001457">
    <property type="entry name" value="NADH_UbQ/plastoQ_OxRdtase_su6"/>
</dbReference>
<organism evidence="2 3">
    <name type="scientific">Cladophialophora carrionii</name>
    <dbReference type="NCBI Taxonomy" id="86049"/>
    <lineage>
        <taxon>Eukaryota</taxon>
        <taxon>Fungi</taxon>
        <taxon>Dikarya</taxon>
        <taxon>Ascomycota</taxon>
        <taxon>Pezizomycotina</taxon>
        <taxon>Eurotiomycetes</taxon>
        <taxon>Chaetothyriomycetidae</taxon>
        <taxon>Chaetothyriales</taxon>
        <taxon>Herpotrichiellaceae</taxon>
        <taxon>Cladophialophora</taxon>
    </lineage>
</organism>
<comment type="function">
    <text evidence="1">Core subunit of the mitochondrial membrane respiratory chain NADH dehydrogenase (Complex I) which catalyzes electron transfer from NADH through the respiratory chain, using ubiquinone as an electron acceptor. Essential for the catalytic activity and assembly of complex I.</text>
</comment>
<feature type="transmembrane region" description="Helical" evidence="1">
    <location>
        <begin position="40"/>
        <end position="61"/>
    </location>
</feature>
<reference evidence="3" key="1">
    <citation type="submission" date="2015-07" db="EMBL/GenBank/DDBJ databases">
        <authorList>
            <person name="Teixeira M.M."/>
            <person name="Souza R.C."/>
            <person name="Almeida L.G."/>
            <person name="Vicente V.A."/>
            <person name="de Hoog S."/>
            <person name="Bocca A.L."/>
            <person name="de Almeida S.R."/>
            <person name="Vasconcelos A.T."/>
            <person name="Felipe M.S."/>
        </authorList>
    </citation>
    <scope>NUCLEOTIDE SEQUENCE [LARGE SCALE GENOMIC DNA]</scope>
    <source>
        <strain evidence="3">KSF</strain>
    </source>
</reference>
<keyword evidence="1" id="KW-0679">Respiratory chain</keyword>
<dbReference type="AlphaFoldDB" id="A0A1C1C666"/>
<keyword evidence="1" id="KW-0472">Membrane</keyword>
<comment type="catalytic activity">
    <reaction evidence="1">
        <text>a ubiquinone + NADH + 5 H(+)(in) = a ubiquinol + NAD(+) + 4 H(+)(out)</text>
        <dbReference type="Rhea" id="RHEA:29091"/>
        <dbReference type="Rhea" id="RHEA-COMP:9565"/>
        <dbReference type="Rhea" id="RHEA-COMP:9566"/>
        <dbReference type="ChEBI" id="CHEBI:15378"/>
        <dbReference type="ChEBI" id="CHEBI:16389"/>
        <dbReference type="ChEBI" id="CHEBI:17976"/>
        <dbReference type="ChEBI" id="CHEBI:57540"/>
        <dbReference type="ChEBI" id="CHEBI:57945"/>
        <dbReference type="EC" id="7.1.1.2"/>
    </reaction>
</comment>
<gene>
    <name evidence="2" type="ORF">CLCR_11476</name>
</gene>
<dbReference type="Pfam" id="PF00499">
    <property type="entry name" value="Oxidored_q3"/>
    <property type="match status" value="1"/>
</dbReference>
<comment type="caution">
    <text evidence="2">The sequence shown here is derived from an EMBL/GenBank/DDBJ whole genome shotgun (WGS) entry which is preliminary data.</text>
</comment>
<dbReference type="EC" id="7.1.1.2" evidence="1"/>
<keyword evidence="1" id="KW-0813">Transport</keyword>
<feature type="transmembrane region" description="Helical" evidence="1">
    <location>
        <begin position="99"/>
        <end position="117"/>
    </location>
</feature>
<dbReference type="EMBL" id="LGRB01000023">
    <property type="protein sequence ID" value="OCT43969.1"/>
    <property type="molecule type" value="Genomic_DNA"/>
</dbReference>
<feature type="transmembrane region" description="Helical" evidence="1">
    <location>
        <begin position="160"/>
        <end position="183"/>
    </location>
</feature>
<keyword evidence="1" id="KW-1278">Translocase</keyword>
<comment type="subcellular location">
    <subcellularLocation>
        <location evidence="1">Mitochondrion membrane</location>
        <topology evidence="1">Multi-pass membrane protein</topology>
    </subcellularLocation>
</comment>
<keyword evidence="1" id="KW-0249">Electron transport</keyword>
<keyword evidence="1" id="KW-1133">Transmembrane helix</keyword>
<comment type="similarity">
    <text evidence="1">Belongs to the complex I subunit 6 family.</text>
</comment>
<feature type="transmembrane region" description="Helical" evidence="1">
    <location>
        <begin position="67"/>
        <end position="87"/>
    </location>
</feature>
<proteinExistence type="inferred from homology"/>